<evidence type="ECO:0000256" key="6">
    <source>
        <dbReference type="ARBA" id="ARBA00048348"/>
    </source>
</evidence>
<evidence type="ECO:0000256" key="3">
    <source>
        <dbReference type="ARBA" id="ARBA00022723"/>
    </source>
</evidence>
<evidence type="ECO:0000256" key="4">
    <source>
        <dbReference type="ARBA" id="ARBA00022833"/>
    </source>
</evidence>
<comment type="caution">
    <text evidence="9">The sequence shown here is derived from an EMBL/GenBank/DDBJ whole genome shotgun (WGS) entry which is preliminary data.</text>
</comment>
<feature type="domain" description="Alpha-carbonic anhydrase" evidence="8">
    <location>
        <begin position="39"/>
        <end position="334"/>
    </location>
</feature>
<dbReference type="PROSITE" id="PS51144">
    <property type="entry name" value="ALPHA_CA_2"/>
    <property type="match status" value="1"/>
</dbReference>
<keyword evidence="3" id="KW-0479">Metal-binding</keyword>
<sequence length="334" mass="35507">MYSSLATLAWAVFSASQAMASCAHGTHLHRRAEGAVEVSNFGYIGLTGPTNWVAIDSANILCATGTRQSPIDMTEGQFQLVPASAIGLQIPDFTEGTEFENLGTTVEVVAKGGTMAVNGVQFNLQQFHFHLPSEHLDNGTSRAMEMHMVWESAQGQIAVVGVYIDVENANGGAVAAPPAANETAAAEKRSAKMDPRYKREAEPKVAKRATTTLLETVFSSVGAITQPGTKTETEPLVMSEIVDIINAGDLQNYSGSLTTPPCSEGVTWFVSTQSLQISAENFARVRDVIGFNARFPQNSLGQPNLLAVNGAMMSSPQVQLAALRQSLGGRVGFQ</sequence>
<evidence type="ECO:0000259" key="8">
    <source>
        <dbReference type="PROSITE" id="PS51144"/>
    </source>
</evidence>
<dbReference type="EC" id="4.2.1.1" evidence="2"/>
<dbReference type="GeneID" id="27724382"/>
<dbReference type="AlphaFoldDB" id="A0A084G6B7"/>
<dbReference type="Pfam" id="PF00194">
    <property type="entry name" value="Carb_anhydrase"/>
    <property type="match status" value="2"/>
</dbReference>
<keyword evidence="5" id="KW-0456">Lyase</keyword>
<dbReference type="Proteomes" id="UP000028545">
    <property type="component" value="Unassembled WGS sequence"/>
</dbReference>
<dbReference type="InterPro" id="IPR023561">
    <property type="entry name" value="Carbonic_anhydrase_a-class"/>
</dbReference>
<evidence type="ECO:0000256" key="5">
    <source>
        <dbReference type="ARBA" id="ARBA00023239"/>
    </source>
</evidence>
<evidence type="ECO:0000256" key="7">
    <source>
        <dbReference type="SAM" id="SignalP"/>
    </source>
</evidence>
<dbReference type="SUPFAM" id="SSF51069">
    <property type="entry name" value="Carbonic anhydrase"/>
    <property type="match status" value="1"/>
</dbReference>
<evidence type="ECO:0000256" key="2">
    <source>
        <dbReference type="ARBA" id="ARBA00012925"/>
    </source>
</evidence>
<evidence type="ECO:0000256" key="1">
    <source>
        <dbReference type="ARBA" id="ARBA00010718"/>
    </source>
</evidence>
<organism evidence="9 10">
    <name type="scientific">Pseudallescheria apiosperma</name>
    <name type="common">Scedosporium apiospermum</name>
    <dbReference type="NCBI Taxonomy" id="563466"/>
    <lineage>
        <taxon>Eukaryota</taxon>
        <taxon>Fungi</taxon>
        <taxon>Dikarya</taxon>
        <taxon>Ascomycota</taxon>
        <taxon>Pezizomycotina</taxon>
        <taxon>Sordariomycetes</taxon>
        <taxon>Hypocreomycetidae</taxon>
        <taxon>Microascales</taxon>
        <taxon>Microascaceae</taxon>
        <taxon>Scedosporium</taxon>
    </lineage>
</organism>
<dbReference type="InterPro" id="IPR041891">
    <property type="entry name" value="Alpha_CA_prokaryot-like"/>
</dbReference>
<dbReference type="EMBL" id="JOWA01000098">
    <property type="protein sequence ID" value="KEZ42879.1"/>
    <property type="molecule type" value="Genomic_DNA"/>
</dbReference>
<evidence type="ECO:0000313" key="9">
    <source>
        <dbReference type="EMBL" id="KEZ42879.1"/>
    </source>
</evidence>
<gene>
    <name evidence="9" type="ORF">SAPIO_CDS5310</name>
</gene>
<evidence type="ECO:0000313" key="10">
    <source>
        <dbReference type="Proteomes" id="UP000028545"/>
    </source>
</evidence>
<dbReference type="CDD" id="cd03124">
    <property type="entry name" value="alpha_CA_prokaryotic_like"/>
    <property type="match status" value="1"/>
</dbReference>
<dbReference type="HOGENOM" id="CLU_039326_0_1_1"/>
<dbReference type="SMART" id="SM01057">
    <property type="entry name" value="Carb_anhydrase"/>
    <property type="match status" value="1"/>
</dbReference>
<dbReference type="OrthoDB" id="429145at2759"/>
<name>A0A084G6B7_PSEDA</name>
<keyword evidence="4" id="KW-0862">Zinc</keyword>
<protein>
    <recommendedName>
        <fullName evidence="2">carbonic anhydrase</fullName>
        <ecNumber evidence="2">4.2.1.1</ecNumber>
    </recommendedName>
</protein>
<dbReference type="VEuPathDB" id="FungiDB:SAPIO_CDS5310"/>
<dbReference type="Gene3D" id="3.10.200.10">
    <property type="entry name" value="Alpha carbonic anhydrase"/>
    <property type="match status" value="1"/>
</dbReference>
<keyword evidence="10" id="KW-1185">Reference proteome</keyword>
<comment type="catalytic activity">
    <reaction evidence="6">
        <text>hydrogencarbonate + H(+) = CO2 + H2O</text>
        <dbReference type="Rhea" id="RHEA:10748"/>
        <dbReference type="ChEBI" id="CHEBI:15377"/>
        <dbReference type="ChEBI" id="CHEBI:15378"/>
        <dbReference type="ChEBI" id="CHEBI:16526"/>
        <dbReference type="ChEBI" id="CHEBI:17544"/>
        <dbReference type="EC" id="4.2.1.1"/>
    </reaction>
</comment>
<dbReference type="GO" id="GO:0008270">
    <property type="term" value="F:zinc ion binding"/>
    <property type="evidence" value="ECO:0007669"/>
    <property type="project" value="InterPro"/>
</dbReference>
<dbReference type="InterPro" id="IPR001148">
    <property type="entry name" value="CA_dom"/>
</dbReference>
<keyword evidence="7" id="KW-0732">Signal</keyword>
<dbReference type="RefSeq" id="XP_016642678.1">
    <property type="nucleotide sequence ID" value="XM_016787663.1"/>
</dbReference>
<dbReference type="PANTHER" id="PTHR18952:SF265">
    <property type="entry name" value="CARBONIC ANHYDRASE"/>
    <property type="match status" value="1"/>
</dbReference>
<comment type="similarity">
    <text evidence="1">Belongs to the alpha-carbonic anhydrase family.</text>
</comment>
<dbReference type="KEGG" id="sapo:SAPIO_CDS5310"/>
<dbReference type="OMA" id="FQTYEGS"/>
<dbReference type="InterPro" id="IPR036398">
    <property type="entry name" value="CA_dom_sf"/>
</dbReference>
<reference evidence="9 10" key="1">
    <citation type="journal article" date="2014" name="Genome Announc.">
        <title>Draft genome sequence of the pathogenic fungus Scedosporium apiospermum.</title>
        <authorList>
            <person name="Vandeputte P."/>
            <person name="Ghamrawi S."/>
            <person name="Rechenmann M."/>
            <person name="Iltis A."/>
            <person name="Giraud S."/>
            <person name="Fleury M."/>
            <person name="Thornton C."/>
            <person name="Delhaes L."/>
            <person name="Meyer W."/>
            <person name="Papon N."/>
            <person name="Bouchara J.P."/>
        </authorList>
    </citation>
    <scope>NUCLEOTIDE SEQUENCE [LARGE SCALE GENOMIC DNA]</scope>
    <source>
        <strain evidence="9 10">IHEM 14462</strain>
    </source>
</reference>
<accession>A0A084G6B7</accession>
<feature type="signal peptide" evidence="7">
    <location>
        <begin position="1"/>
        <end position="20"/>
    </location>
</feature>
<dbReference type="PANTHER" id="PTHR18952">
    <property type="entry name" value="CARBONIC ANHYDRASE"/>
    <property type="match status" value="1"/>
</dbReference>
<feature type="chain" id="PRO_5001775261" description="carbonic anhydrase" evidence="7">
    <location>
        <begin position="21"/>
        <end position="334"/>
    </location>
</feature>
<proteinExistence type="inferred from homology"/>
<dbReference type="GO" id="GO:0004089">
    <property type="term" value="F:carbonate dehydratase activity"/>
    <property type="evidence" value="ECO:0007669"/>
    <property type="project" value="UniProtKB-EC"/>
</dbReference>